<dbReference type="Pfam" id="PF03398">
    <property type="entry name" value="Ist1"/>
    <property type="match status" value="1"/>
</dbReference>
<dbReference type="EMBL" id="MBFS01003612">
    <property type="protein sequence ID" value="PVU85742.1"/>
    <property type="molecule type" value="Genomic_DNA"/>
</dbReference>
<dbReference type="PANTHER" id="PTHR12161:SF5">
    <property type="entry name" value="IST1 HOMOLOG"/>
    <property type="match status" value="1"/>
</dbReference>
<name>A0A2T9Y076_9FUNG</name>
<protein>
    <recommendedName>
        <fullName evidence="5">IST1 homolog</fullName>
    </recommendedName>
</protein>
<dbReference type="FunFam" id="1.20.1260.60:FF:000002">
    <property type="entry name" value="Vacuolar protein sorting-associated protein IST1"/>
    <property type="match status" value="1"/>
</dbReference>
<evidence type="ECO:0000313" key="3">
    <source>
        <dbReference type="EMBL" id="PVU85742.1"/>
    </source>
</evidence>
<dbReference type="STRING" id="133381.A0A2T9Y076"/>
<feature type="region of interest" description="Disordered" evidence="2">
    <location>
        <begin position="185"/>
        <end position="245"/>
    </location>
</feature>
<comment type="similarity">
    <text evidence="1">Belongs to the IST1 family.</text>
</comment>
<dbReference type="PANTHER" id="PTHR12161">
    <property type="entry name" value="IST1 FAMILY MEMBER"/>
    <property type="match status" value="1"/>
</dbReference>
<evidence type="ECO:0008006" key="5">
    <source>
        <dbReference type="Google" id="ProtNLM"/>
    </source>
</evidence>
<dbReference type="Gene3D" id="1.20.1260.60">
    <property type="entry name" value="Vacuolar protein sorting-associated protein Ist1"/>
    <property type="match status" value="1"/>
</dbReference>
<evidence type="ECO:0000256" key="1">
    <source>
        <dbReference type="ARBA" id="ARBA00005536"/>
    </source>
</evidence>
<dbReference type="GO" id="GO:0015031">
    <property type="term" value="P:protein transport"/>
    <property type="evidence" value="ECO:0007669"/>
    <property type="project" value="InterPro"/>
</dbReference>
<dbReference type="InterPro" id="IPR042277">
    <property type="entry name" value="IST1-like"/>
</dbReference>
<accession>A0A2T9Y076</accession>
<sequence>MSSKNASTKLRLNTKLAINRLKLLQQKKRAINDATVKDVAFLLEAGKLTSAQVKVEKVIQQDYFIEGLEITELYLEKLSTIISMLDHTKPSDKNSLETLASVIYASSRADVKELLVVKDLIGSFFGRDFMLQSLNNTNEIVDPKLVSRLNIQFADPKLVDEYLKGIAASYNVSNYKVLFGDDSDSDSNGGLKEKSETKVSVNSDKASEPSIPALPSPYSNSNRVSTPVPNTVQKKQPTKEVDPNSFEGLMARFEALKKP</sequence>
<dbReference type="InterPro" id="IPR005061">
    <property type="entry name" value="Ist1"/>
</dbReference>
<feature type="compositionally biased region" description="Polar residues" evidence="2">
    <location>
        <begin position="217"/>
        <end position="235"/>
    </location>
</feature>
<dbReference type="Proteomes" id="UP000245609">
    <property type="component" value="Unassembled WGS sequence"/>
</dbReference>
<proteinExistence type="inferred from homology"/>
<dbReference type="AlphaFoldDB" id="A0A2T9Y076"/>
<dbReference type="OrthoDB" id="29853at2759"/>
<comment type="caution">
    <text evidence="3">The sequence shown here is derived from an EMBL/GenBank/DDBJ whole genome shotgun (WGS) entry which is preliminary data.</text>
</comment>
<keyword evidence="4" id="KW-1185">Reference proteome</keyword>
<gene>
    <name evidence="3" type="ORF">BB560_006923</name>
</gene>
<reference evidence="3 4" key="1">
    <citation type="journal article" date="2018" name="MBio">
        <title>Comparative Genomics Reveals the Core Gene Toolbox for the Fungus-Insect Symbiosis.</title>
        <authorList>
            <person name="Wang Y."/>
            <person name="Stata M."/>
            <person name="Wang W."/>
            <person name="Stajich J.E."/>
            <person name="White M.M."/>
            <person name="Moncalvo J.M."/>
        </authorList>
    </citation>
    <scope>NUCLEOTIDE SEQUENCE [LARGE SCALE GENOMIC DNA]</scope>
    <source>
        <strain evidence="3 4">SC-DP-2</strain>
    </source>
</reference>
<evidence type="ECO:0000313" key="4">
    <source>
        <dbReference type="Proteomes" id="UP000245609"/>
    </source>
</evidence>
<evidence type="ECO:0000256" key="2">
    <source>
        <dbReference type="SAM" id="MobiDB-lite"/>
    </source>
</evidence>
<organism evidence="3 4">
    <name type="scientific">Smittium megazygosporum</name>
    <dbReference type="NCBI Taxonomy" id="133381"/>
    <lineage>
        <taxon>Eukaryota</taxon>
        <taxon>Fungi</taxon>
        <taxon>Fungi incertae sedis</taxon>
        <taxon>Zoopagomycota</taxon>
        <taxon>Kickxellomycotina</taxon>
        <taxon>Harpellomycetes</taxon>
        <taxon>Harpellales</taxon>
        <taxon>Legeriomycetaceae</taxon>
        <taxon>Smittium</taxon>
    </lineage>
</organism>